<dbReference type="FunFam" id="1.10.8.50:FF:000003">
    <property type="entry name" value="Formamidopyrimidine-DNA glycosylase"/>
    <property type="match status" value="1"/>
</dbReference>
<evidence type="ECO:0000256" key="4">
    <source>
        <dbReference type="ARBA" id="ARBA00022723"/>
    </source>
</evidence>
<dbReference type="GO" id="GO:0034039">
    <property type="term" value="F:8-oxo-7,8-dihydroguanine DNA N-glycosylase activity"/>
    <property type="evidence" value="ECO:0007669"/>
    <property type="project" value="TreeGrafter"/>
</dbReference>
<evidence type="ECO:0000256" key="1">
    <source>
        <dbReference type="ARBA" id="ARBA00001668"/>
    </source>
</evidence>
<feature type="domain" description="Formamidopyrimidine-DNA glycosylase catalytic" evidence="17">
    <location>
        <begin position="2"/>
        <end position="113"/>
    </location>
</feature>
<evidence type="ECO:0000313" key="19">
    <source>
        <dbReference type="Proteomes" id="UP000034307"/>
    </source>
</evidence>
<dbReference type="GO" id="GO:0006284">
    <property type="term" value="P:base-excision repair"/>
    <property type="evidence" value="ECO:0007669"/>
    <property type="project" value="InterPro"/>
</dbReference>
<sequence>MPELPEIETVKLQLRKVLIGQKLLESKFPQLAGKKVVGIERKGKVLLINFGPGLDLGFHFKMTGQLIYEAQGKRIVGGHPTEDFVNKMPSKHTRAVFHLSGGTLYFNDQRMFGWIMLNPKFVDKLGPEPFELSVDQFISLISKRKKPIKLVLMDQEIISGVGNIYANDACWEAKVNPRRLANTLTAKQYHDLYIGVVRVLREGIKYGGATAVDAKYIDLHGLGGHYQEHFRVYDREGEMCHRGDGIIHRFELGGRGTYYCPKCQV</sequence>
<evidence type="ECO:0000256" key="5">
    <source>
        <dbReference type="ARBA" id="ARBA00022763"/>
    </source>
</evidence>
<dbReference type="InterPro" id="IPR010663">
    <property type="entry name" value="Znf_FPG/IleRS"/>
</dbReference>
<dbReference type="SUPFAM" id="SSF57716">
    <property type="entry name" value="Glucocorticoid receptor-like (DNA-binding domain)"/>
    <property type="match status" value="1"/>
</dbReference>
<dbReference type="PANTHER" id="PTHR22993:SF9">
    <property type="entry name" value="FORMAMIDOPYRIMIDINE-DNA GLYCOSYLASE"/>
    <property type="match status" value="1"/>
</dbReference>
<dbReference type="SUPFAM" id="SSF81624">
    <property type="entry name" value="N-terminal domain of MutM-like DNA repair proteins"/>
    <property type="match status" value="1"/>
</dbReference>
<dbReference type="InterPro" id="IPR015886">
    <property type="entry name" value="H2TH_FPG"/>
</dbReference>
<evidence type="ECO:0000256" key="15">
    <source>
        <dbReference type="PROSITE-ProRule" id="PRU00391"/>
    </source>
</evidence>
<dbReference type="Proteomes" id="UP000034307">
    <property type="component" value="Unassembled WGS sequence"/>
</dbReference>
<accession>A0A0G1RJB6</accession>
<dbReference type="PROSITE" id="PS51066">
    <property type="entry name" value="ZF_FPG_2"/>
    <property type="match status" value="1"/>
</dbReference>
<gene>
    <name evidence="18" type="ORF">UX80_C0024G0013</name>
</gene>
<dbReference type="Gene3D" id="3.20.190.10">
    <property type="entry name" value="MutM-like, N-terminal"/>
    <property type="match status" value="1"/>
</dbReference>
<proteinExistence type="inferred from homology"/>
<evidence type="ECO:0000256" key="14">
    <source>
        <dbReference type="ARBA" id="ARBA00044632"/>
    </source>
</evidence>
<dbReference type="Pfam" id="PF06831">
    <property type="entry name" value="H2TH"/>
    <property type="match status" value="1"/>
</dbReference>
<dbReference type="CDD" id="cd08966">
    <property type="entry name" value="EcFpg-like_N"/>
    <property type="match status" value="1"/>
</dbReference>
<comment type="catalytic activity">
    <reaction evidence="14">
        <text>2'-deoxyribonucleotide-(2'-deoxyribose 5'-phosphate)-2'-deoxyribonucleotide-DNA = a 3'-end 2'-deoxyribonucleotide-(2,3-dehydro-2,3-deoxyribose 5'-phosphate)-DNA + a 5'-end 5'-phospho-2'-deoxyribonucleoside-DNA + H(+)</text>
        <dbReference type="Rhea" id="RHEA:66592"/>
        <dbReference type="Rhea" id="RHEA-COMP:13180"/>
        <dbReference type="Rhea" id="RHEA-COMP:16897"/>
        <dbReference type="Rhea" id="RHEA-COMP:17067"/>
        <dbReference type="ChEBI" id="CHEBI:15378"/>
        <dbReference type="ChEBI" id="CHEBI:136412"/>
        <dbReference type="ChEBI" id="CHEBI:157695"/>
        <dbReference type="ChEBI" id="CHEBI:167181"/>
        <dbReference type="EC" id="4.2.99.18"/>
    </reaction>
</comment>
<dbReference type="PANTHER" id="PTHR22993">
    <property type="entry name" value="FORMAMIDOPYRIMIDINE-DNA GLYCOSYLASE"/>
    <property type="match status" value="1"/>
</dbReference>
<evidence type="ECO:0000256" key="7">
    <source>
        <dbReference type="ARBA" id="ARBA00022801"/>
    </source>
</evidence>
<dbReference type="GO" id="GO:0008270">
    <property type="term" value="F:zinc ion binding"/>
    <property type="evidence" value="ECO:0007669"/>
    <property type="project" value="UniProtKB-KW"/>
</dbReference>
<dbReference type="SUPFAM" id="SSF46946">
    <property type="entry name" value="S13-like H2TH domain"/>
    <property type="match status" value="1"/>
</dbReference>
<evidence type="ECO:0000259" key="17">
    <source>
        <dbReference type="PROSITE" id="PS51068"/>
    </source>
</evidence>
<dbReference type="Gene3D" id="1.10.8.50">
    <property type="match status" value="1"/>
</dbReference>
<evidence type="ECO:0000256" key="6">
    <source>
        <dbReference type="ARBA" id="ARBA00022771"/>
    </source>
</evidence>
<dbReference type="GO" id="GO:0140078">
    <property type="term" value="F:class I DNA-(apurinic or apyrimidinic site) endonuclease activity"/>
    <property type="evidence" value="ECO:0007669"/>
    <property type="project" value="UniProtKB-EC"/>
</dbReference>
<dbReference type="InterPro" id="IPR035937">
    <property type="entry name" value="FPG_N"/>
</dbReference>
<name>A0A0G1RJB6_9BACT</name>
<dbReference type="Pfam" id="PF01149">
    <property type="entry name" value="Fapy_DNA_glyco"/>
    <property type="match status" value="1"/>
</dbReference>
<evidence type="ECO:0000256" key="9">
    <source>
        <dbReference type="ARBA" id="ARBA00023125"/>
    </source>
</evidence>
<dbReference type="AlphaFoldDB" id="A0A0G1RJB6"/>
<dbReference type="SMART" id="SM00898">
    <property type="entry name" value="Fapy_DNA_glyco"/>
    <property type="match status" value="1"/>
</dbReference>
<keyword evidence="9" id="KW-0238">DNA-binding</keyword>
<dbReference type="STRING" id="1618358.UX80_C0024G0013"/>
<dbReference type="SMART" id="SM01232">
    <property type="entry name" value="H2TH"/>
    <property type="match status" value="1"/>
</dbReference>
<evidence type="ECO:0000256" key="3">
    <source>
        <dbReference type="ARBA" id="ARBA00009409"/>
    </source>
</evidence>
<dbReference type="EMBL" id="LCNO01000024">
    <property type="protein sequence ID" value="KKU57147.1"/>
    <property type="molecule type" value="Genomic_DNA"/>
</dbReference>
<feature type="domain" description="FPG-type" evidence="16">
    <location>
        <begin position="231"/>
        <end position="265"/>
    </location>
</feature>
<comment type="cofactor">
    <cofactor evidence="2">
        <name>Zn(2+)</name>
        <dbReference type="ChEBI" id="CHEBI:29105"/>
    </cofactor>
</comment>
<keyword evidence="11" id="KW-0456">Lyase</keyword>
<keyword evidence="5" id="KW-0227">DNA damage</keyword>
<reference evidence="18 19" key="1">
    <citation type="journal article" date="2015" name="Nature">
        <title>rRNA introns, odd ribosomes, and small enigmatic genomes across a large radiation of phyla.</title>
        <authorList>
            <person name="Brown C.T."/>
            <person name="Hug L.A."/>
            <person name="Thomas B.C."/>
            <person name="Sharon I."/>
            <person name="Castelle C.J."/>
            <person name="Singh A."/>
            <person name="Wilkins M.J."/>
            <person name="Williams K.H."/>
            <person name="Banfield J.F."/>
        </authorList>
    </citation>
    <scope>NUCLEOTIDE SEQUENCE [LARGE SCALE GENOMIC DNA]</scope>
</reference>
<dbReference type="InterPro" id="IPR012319">
    <property type="entry name" value="FPG_cat"/>
</dbReference>
<dbReference type="InterPro" id="IPR000214">
    <property type="entry name" value="Znf_DNA_glyclase/AP_lyase"/>
</dbReference>
<keyword evidence="7" id="KW-0378">Hydrolase</keyword>
<comment type="caution">
    <text evidence="18">The sequence shown here is derived from an EMBL/GenBank/DDBJ whole genome shotgun (WGS) entry which is preliminary data.</text>
</comment>
<organism evidence="18 19">
    <name type="scientific">Candidatus Amesbacteria bacterium GW2011_GWA2_47_11b</name>
    <dbReference type="NCBI Taxonomy" id="1618358"/>
    <lineage>
        <taxon>Bacteria</taxon>
        <taxon>Candidatus Amesiibacteriota</taxon>
    </lineage>
</organism>
<evidence type="ECO:0000256" key="13">
    <source>
        <dbReference type="ARBA" id="ARBA00023295"/>
    </source>
</evidence>
<comment type="similarity">
    <text evidence="3">Belongs to the FPG family.</text>
</comment>
<dbReference type="PATRIC" id="fig|1618358.3.peg.829"/>
<dbReference type="PROSITE" id="PS51068">
    <property type="entry name" value="FPG_CAT"/>
    <property type="match status" value="1"/>
</dbReference>
<protein>
    <submittedName>
        <fullName evidence="18">Formamidopyrimidine-DNA glycosylase</fullName>
    </submittedName>
</protein>
<evidence type="ECO:0000259" key="16">
    <source>
        <dbReference type="PROSITE" id="PS51066"/>
    </source>
</evidence>
<keyword evidence="8" id="KW-0862">Zinc</keyword>
<keyword evidence="4" id="KW-0479">Metal-binding</keyword>
<keyword evidence="6 15" id="KW-0863">Zinc-finger</keyword>
<evidence type="ECO:0000256" key="12">
    <source>
        <dbReference type="ARBA" id="ARBA00023268"/>
    </source>
</evidence>
<keyword evidence="10" id="KW-0234">DNA repair</keyword>
<comment type="catalytic activity">
    <reaction evidence="1">
        <text>Hydrolysis of DNA containing ring-opened 7-methylguanine residues, releasing 2,6-diamino-4-hydroxy-5-(N-methyl)formamidopyrimidine.</text>
        <dbReference type="EC" id="3.2.2.23"/>
    </reaction>
</comment>
<evidence type="ECO:0000256" key="2">
    <source>
        <dbReference type="ARBA" id="ARBA00001947"/>
    </source>
</evidence>
<dbReference type="InterPro" id="IPR010979">
    <property type="entry name" value="Ribosomal_uS13-like_H2TH"/>
</dbReference>
<evidence type="ECO:0000256" key="10">
    <source>
        <dbReference type="ARBA" id="ARBA00023204"/>
    </source>
</evidence>
<evidence type="ECO:0000313" key="18">
    <source>
        <dbReference type="EMBL" id="KKU57147.1"/>
    </source>
</evidence>
<keyword evidence="13" id="KW-0326">Glycosidase</keyword>
<dbReference type="GO" id="GO:0003684">
    <property type="term" value="F:damaged DNA binding"/>
    <property type="evidence" value="ECO:0007669"/>
    <property type="project" value="InterPro"/>
</dbReference>
<dbReference type="Pfam" id="PF06827">
    <property type="entry name" value="zf-FPG_IleRS"/>
    <property type="match status" value="1"/>
</dbReference>
<evidence type="ECO:0000256" key="11">
    <source>
        <dbReference type="ARBA" id="ARBA00023239"/>
    </source>
</evidence>
<keyword evidence="12" id="KW-0511">Multifunctional enzyme</keyword>
<evidence type="ECO:0000256" key="8">
    <source>
        <dbReference type="ARBA" id="ARBA00022833"/>
    </source>
</evidence>